<reference evidence="6 7" key="1">
    <citation type="submission" date="2017-06" db="EMBL/GenBank/DDBJ databases">
        <title>Herbaspirillum phytohormonus sp. nov., isolated from the root nodule of Robinia pseudoacacia in lead-zinc mine.</title>
        <authorList>
            <person name="Fan M."/>
            <person name="Lin Y."/>
        </authorList>
    </citation>
    <scope>NUCLEOTIDE SEQUENCE [LARGE SCALE GENOMIC DNA]</scope>
    <source>
        <strain evidence="6 7">HZ10</strain>
    </source>
</reference>
<dbReference type="InterPro" id="IPR029154">
    <property type="entry name" value="HIBADH-like_NADP-bd"/>
</dbReference>
<dbReference type="GO" id="GO:0050661">
    <property type="term" value="F:NADP binding"/>
    <property type="evidence" value="ECO:0007669"/>
    <property type="project" value="InterPro"/>
</dbReference>
<evidence type="ECO:0000256" key="1">
    <source>
        <dbReference type="ARBA" id="ARBA00023002"/>
    </source>
</evidence>
<evidence type="ECO:0000256" key="3">
    <source>
        <dbReference type="PIRSR" id="PIRSR000103-1"/>
    </source>
</evidence>
<dbReference type="InterPro" id="IPR013328">
    <property type="entry name" value="6PGD_dom2"/>
</dbReference>
<evidence type="ECO:0000313" key="7">
    <source>
        <dbReference type="Proteomes" id="UP000197596"/>
    </source>
</evidence>
<feature type="domain" description="3-hydroxyisobutyrate dehydrogenase-like NAD-binding" evidence="5">
    <location>
        <begin position="168"/>
        <end position="287"/>
    </location>
</feature>
<dbReference type="Pfam" id="PF14833">
    <property type="entry name" value="NAD_binding_11"/>
    <property type="match status" value="1"/>
</dbReference>
<dbReference type="GO" id="GO:0016491">
    <property type="term" value="F:oxidoreductase activity"/>
    <property type="evidence" value="ECO:0007669"/>
    <property type="project" value="UniProtKB-KW"/>
</dbReference>
<dbReference type="SUPFAM" id="SSF51735">
    <property type="entry name" value="NAD(P)-binding Rossmann-fold domains"/>
    <property type="match status" value="1"/>
</dbReference>
<keyword evidence="2" id="KW-0520">NAD</keyword>
<keyword evidence="1" id="KW-0560">Oxidoreductase</keyword>
<dbReference type="Gene3D" id="3.40.50.720">
    <property type="entry name" value="NAD(P)-binding Rossmann-like Domain"/>
    <property type="match status" value="1"/>
</dbReference>
<dbReference type="AlphaFoldDB" id="A0A246WT05"/>
<dbReference type="RefSeq" id="WP_088751276.1">
    <property type="nucleotide sequence ID" value="NZ_CP193789.1"/>
</dbReference>
<sequence length="299" mass="30591">MTHTVSFVGLGAMGLNSARLLAAAPDIALRAFDLRAEALSALEAAGGTPCASAAQANQDAGYAVVFVVNGRQAEEVIFGAGGLHETARPGLVIISCVTMLPDEAAAIGRRCRERGWHFIDAPVSGGMVGAAAGTLTVMAAGERGVIDACRFIFDRICKRLMVVGDQAGQGSMVKAINQLLCGVHLAAAGEAMALAERAGLDKQAVLDVVGQSAAASWMLNDRGPRMAAGDFGSVTSAVDIFVKDLGIVNDVARAMRFPAPLSAAALQSFVGVAGVGMGKLDDSAVMLYYPQPEQGGGQS</sequence>
<evidence type="ECO:0008006" key="8">
    <source>
        <dbReference type="Google" id="ProtNLM"/>
    </source>
</evidence>
<protein>
    <recommendedName>
        <fullName evidence="8">Oxidoreductase</fullName>
    </recommendedName>
</protein>
<name>A0A246WT05_9BURK</name>
<dbReference type="Pfam" id="PF03446">
    <property type="entry name" value="NAD_binding_2"/>
    <property type="match status" value="1"/>
</dbReference>
<dbReference type="PIRSF" id="PIRSF000103">
    <property type="entry name" value="HIBADH"/>
    <property type="match status" value="1"/>
</dbReference>
<feature type="domain" description="6-phosphogluconate dehydrogenase NADP-binding" evidence="4">
    <location>
        <begin position="5"/>
        <end position="164"/>
    </location>
</feature>
<dbReference type="Gene3D" id="1.10.1040.10">
    <property type="entry name" value="N-(1-d-carboxylethyl)-l-norvaline Dehydrogenase, domain 2"/>
    <property type="match status" value="1"/>
</dbReference>
<dbReference type="EMBL" id="NJGU01000006">
    <property type="protein sequence ID" value="OWY28787.1"/>
    <property type="molecule type" value="Genomic_DNA"/>
</dbReference>
<organism evidence="6 7">
    <name type="scientific">Herbaspirillum robiniae</name>
    <dbReference type="NCBI Taxonomy" id="2014887"/>
    <lineage>
        <taxon>Bacteria</taxon>
        <taxon>Pseudomonadati</taxon>
        <taxon>Pseudomonadota</taxon>
        <taxon>Betaproteobacteria</taxon>
        <taxon>Burkholderiales</taxon>
        <taxon>Oxalobacteraceae</taxon>
        <taxon>Herbaspirillum</taxon>
    </lineage>
</organism>
<feature type="active site" evidence="3">
    <location>
        <position position="174"/>
    </location>
</feature>
<dbReference type="GO" id="GO:0051287">
    <property type="term" value="F:NAD binding"/>
    <property type="evidence" value="ECO:0007669"/>
    <property type="project" value="InterPro"/>
</dbReference>
<proteinExistence type="predicted"/>
<comment type="caution">
    <text evidence="6">The sequence shown here is derived from an EMBL/GenBank/DDBJ whole genome shotgun (WGS) entry which is preliminary data.</text>
</comment>
<evidence type="ECO:0000256" key="2">
    <source>
        <dbReference type="ARBA" id="ARBA00023027"/>
    </source>
</evidence>
<gene>
    <name evidence="6" type="ORF">CEJ42_12480</name>
</gene>
<dbReference type="PANTHER" id="PTHR43060">
    <property type="entry name" value="3-HYDROXYISOBUTYRATE DEHYDROGENASE-LIKE 1, MITOCHONDRIAL-RELATED"/>
    <property type="match status" value="1"/>
</dbReference>
<dbReference type="Proteomes" id="UP000197596">
    <property type="component" value="Unassembled WGS sequence"/>
</dbReference>
<dbReference type="InterPro" id="IPR006115">
    <property type="entry name" value="6PGDH_NADP-bd"/>
</dbReference>
<dbReference type="InterPro" id="IPR036291">
    <property type="entry name" value="NAD(P)-bd_dom_sf"/>
</dbReference>
<accession>A0A246WT05</accession>
<dbReference type="InterPro" id="IPR015815">
    <property type="entry name" value="HIBADH-related"/>
</dbReference>
<evidence type="ECO:0000259" key="5">
    <source>
        <dbReference type="Pfam" id="PF14833"/>
    </source>
</evidence>
<evidence type="ECO:0000259" key="4">
    <source>
        <dbReference type="Pfam" id="PF03446"/>
    </source>
</evidence>
<dbReference type="SUPFAM" id="SSF48179">
    <property type="entry name" value="6-phosphogluconate dehydrogenase C-terminal domain-like"/>
    <property type="match status" value="1"/>
</dbReference>
<dbReference type="InterPro" id="IPR008927">
    <property type="entry name" value="6-PGluconate_DH-like_C_sf"/>
</dbReference>
<evidence type="ECO:0000313" key="6">
    <source>
        <dbReference type="EMBL" id="OWY28787.1"/>
    </source>
</evidence>